<comment type="caution">
    <text evidence="14">The sequence shown here is derived from an EMBL/GenBank/DDBJ whole genome shotgun (WGS) entry which is preliminary data.</text>
</comment>
<dbReference type="Gene3D" id="2.60.40.60">
    <property type="entry name" value="Cadherins"/>
    <property type="match status" value="5"/>
</dbReference>
<accession>A0A9P1N4J8</accession>
<dbReference type="GO" id="GO:0045296">
    <property type="term" value="F:cadherin binding"/>
    <property type="evidence" value="ECO:0007669"/>
    <property type="project" value="TreeGrafter"/>
</dbReference>
<feature type="domain" description="Cadherin" evidence="13">
    <location>
        <begin position="1092"/>
        <end position="1198"/>
    </location>
</feature>
<dbReference type="GO" id="GO:0016342">
    <property type="term" value="C:catenin complex"/>
    <property type="evidence" value="ECO:0007669"/>
    <property type="project" value="TreeGrafter"/>
</dbReference>
<evidence type="ECO:0000256" key="1">
    <source>
        <dbReference type="ARBA" id="ARBA00004167"/>
    </source>
</evidence>
<dbReference type="Pfam" id="PF00028">
    <property type="entry name" value="Cadherin"/>
    <property type="match status" value="1"/>
</dbReference>
<dbReference type="InterPro" id="IPR015919">
    <property type="entry name" value="Cadherin-like_sf"/>
</dbReference>
<keyword evidence="3 12" id="KW-0732">Signal</keyword>
<dbReference type="GO" id="GO:0016477">
    <property type="term" value="P:cell migration"/>
    <property type="evidence" value="ECO:0007669"/>
    <property type="project" value="TreeGrafter"/>
</dbReference>
<keyword evidence="7 11" id="KW-0472">Membrane</keyword>
<keyword evidence="15" id="KW-1185">Reference proteome</keyword>
<feature type="transmembrane region" description="Helical" evidence="11">
    <location>
        <begin position="2059"/>
        <end position="2085"/>
    </location>
</feature>
<dbReference type="GO" id="GO:0008013">
    <property type="term" value="F:beta-catenin binding"/>
    <property type="evidence" value="ECO:0007669"/>
    <property type="project" value="TreeGrafter"/>
</dbReference>
<feature type="domain" description="Cadherin" evidence="13">
    <location>
        <begin position="1201"/>
        <end position="1275"/>
    </location>
</feature>
<dbReference type="GO" id="GO:0044331">
    <property type="term" value="P:cell-cell adhesion mediated by cadherin"/>
    <property type="evidence" value="ECO:0007669"/>
    <property type="project" value="TreeGrafter"/>
</dbReference>
<feature type="signal peptide" evidence="12">
    <location>
        <begin position="1"/>
        <end position="20"/>
    </location>
</feature>
<dbReference type="GO" id="GO:0007043">
    <property type="term" value="P:cell-cell junction assembly"/>
    <property type="evidence" value="ECO:0007669"/>
    <property type="project" value="TreeGrafter"/>
</dbReference>
<feature type="region of interest" description="Disordered" evidence="10">
    <location>
        <begin position="2097"/>
        <end position="2119"/>
    </location>
</feature>
<name>A0A9P1N4J8_9PELO</name>
<keyword evidence="6 11" id="KW-1133">Transmembrane helix</keyword>
<feature type="domain" description="Cadherin" evidence="13">
    <location>
        <begin position="883"/>
        <end position="985"/>
    </location>
</feature>
<feature type="chain" id="PRO_5040156886" description="Cadherin domain-containing protein" evidence="12">
    <location>
        <begin position="21"/>
        <end position="2119"/>
    </location>
</feature>
<keyword evidence="5 8" id="KW-0106">Calcium</keyword>
<evidence type="ECO:0000256" key="11">
    <source>
        <dbReference type="SAM" id="Phobius"/>
    </source>
</evidence>
<evidence type="ECO:0000256" key="3">
    <source>
        <dbReference type="ARBA" id="ARBA00022729"/>
    </source>
</evidence>
<evidence type="ECO:0000313" key="15">
    <source>
        <dbReference type="Proteomes" id="UP001152747"/>
    </source>
</evidence>
<dbReference type="OrthoDB" id="6252479at2759"/>
<feature type="compositionally biased region" description="Pro residues" evidence="10">
    <location>
        <begin position="1393"/>
        <end position="1405"/>
    </location>
</feature>
<dbReference type="GO" id="GO:0005509">
    <property type="term" value="F:calcium ion binding"/>
    <property type="evidence" value="ECO:0007669"/>
    <property type="project" value="UniProtKB-UniRule"/>
</dbReference>
<dbReference type="InterPro" id="IPR002126">
    <property type="entry name" value="Cadherin-like_dom"/>
</dbReference>
<feature type="compositionally biased region" description="Polar residues" evidence="10">
    <location>
        <begin position="2101"/>
        <end position="2119"/>
    </location>
</feature>
<dbReference type="PROSITE" id="PS50268">
    <property type="entry name" value="CADHERIN_2"/>
    <property type="match status" value="5"/>
</dbReference>
<dbReference type="CDD" id="cd11304">
    <property type="entry name" value="Cadherin_repeat"/>
    <property type="match status" value="4"/>
</dbReference>
<keyword evidence="9" id="KW-0175">Coiled coil</keyword>
<evidence type="ECO:0000256" key="5">
    <source>
        <dbReference type="ARBA" id="ARBA00022837"/>
    </source>
</evidence>
<evidence type="ECO:0000256" key="4">
    <source>
        <dbReference type="ARBA" id="ARBA00022737"/>
    </source>
</evidence>
<dbReference type="PANTHER" id="PTHR24027:SF422">
    <property type="entry name" value="CADHERIN DOMAIN-CONTAINING PROTEIN"/>
    <property type="match status" value="1"/>
</dbReference>
<dbReference type="GO" id="GO:0034332">
    <property type="term" value="P:adherens junction organization"/>
    <property type="evidence" value="ECO:0007669"/>
    <property type="project" value="TreeGrafter"/>
</dbReference>
<evidence type="ECO:0000313" key="14">
    <source>
        <dbReference type="EMBL" id="CAI5449604.1"/>
    </source>
</evidence>
<evidence type="ECO:0000259" key="13">
    <source>
        <dbReference type="PROSITE" id="PS50268"/>
    </source>
</evidence>
<reference evidence="14" key="1">
    <citation type="submission" date="2022-11" db="EMBL/GenBank/DDBJ databases">
        <authorList>
            <person name="Kikuchi T."/>
        </authorList>
    </citation>
    <scope>NUCLEOTIDE SEQUENCE</scope>
    <source>
        <strain evidence="14">PS1010</strain>
    </source>
</reference>
<dbReference type="EMBL" id="CANHGI010000004">
    <property type="protein sequence ID" value="CAI5449604.1"/>
    <property type="molecule type" value="Genomic_DNA"/>
</dbReference>
<feature type="region of interest" description="Disordered" evidence="10">
    <location>
        <begin position="316"/>
        <end position="371"/>
    </location>
</feature>
<feature type="region of interest" description="Disordered" evidence="10">
    <location>
        <begin position="1343"/>
        <end position="1422"/>
    </location>
</feature>
<feature type="compositionally biased region" description="Low complexity" evidence="10">
    <location>
        <begin position="1406"/>
        <end position="1422"/>
    </location>
</feature>
<feature type="domain" description="Cadherin" evidence="13">
    <location>
        <begin position="987"/>
        <end position="1091"/>
    </location>
</feature>
<evidence type="ECO:0000256" key="7">
    <source>
        <dbReference type="ARBA" id="ARBA00023136"/>
    </source>
</evidence>
<keyword evidence="2 11" id="KW-0812">Transmembrane</keyword>
<gene>
    <name evidence="14" type="ORF">CAMP_LOCUS12241</name>
</gene>
<dbReference type="GO" id="GO:0000902">
    <property type="term" value="P:cell morphogenesis"/>
    <property type="evidence" value="ECO:0007669"/>
    <property type="project" value="TreeGrafter"/>
</dbReference>
<feature type="domain" description="Cadherin" evidence="13">
    <location>
        <begin position="1667"/>
        <end position="1733"/>
    </location>
</feature>
<proteinExistence type="predicted"/>
<evidence type="ECO:0000256" key="9">
    <source>
        <dbReference type="SAM" id="Coils"/>
    </source>
</evidence>
<feature type="coiled-coil region" evidence="9">
    <location>
        <begin position="1960"/>
        <end position="1987"/>
    </location>
</feature>
<dbReference type="InterPro" id="IPR039808">
    <property type="entry name" value="Cadherin"/>
</dbReference>
<evidence type="ECO:0000256" key="6">
    <source>
        <dbReference type="ARBA" id="ARBA00022989"/>
    </source>
</evidence>
<dbReference type="GO" id="GO:0005912">
    <property type="term" value="C:adherens junction"/>
    <property type="evidence" value="ECO:0007669"/>
    <property type="project" value="TreeGrafter"/>
</dbReference>
<evidence type="ECO:0000256" key="2">
    <source>
        <dbReference type="ARBA" id="ARBA00022692"/>
    </source>
</evidence>
<comment type="subcellular location">
    <subcellularLocation>
        <location evidence="1">Membrane</location>
        <topology evidence="1">Single-pass membrane protein</topology>
    </subcellularLocation>
</comment>
<evidence type="ECO:0000256" key="10">
    <source>
        <dbReference type="SAM" id="MobiDB-lite"/>
    </source>
</evidence>
<dbReference type="PANTHER" id="PTHR24027">
    <property type="entry name" value="CADHERIN-23"/>
    <property type="match status" value="1"/>
</dbReference>
<protein>
    <recommendedName>
        <fullName evidence="13">Cadherin domain-containing protein</fullName>
    </recommendedName>
</protein>
<evidence type="ECO:0000256" key="8">
    <source>
        <dbReference type="PROSITE-ProRule" id="PRU00043"/>
    </source>
</evidence>
<feature type="compositionally biased region" description="Low complexity" evidence="10">
    <location>
        <begin position="239"/>
        <end position="290"/>
    </location>
</feature>
<dbReference type="SUPFAM" id="SSF49313">
    <property type="entry name" value="Cadherin-like"/>
    <property type="match status" value="4"/>
</dbReference>
<keyword evidence="4" id="KW-0677">Repeat</keyword>
<organism evidence="14 15">
    <name type="scientific">Caenorhabditis angaria</name>
    <dbReference type="NCBI Taxonomy" id="860376"/>
    <lineage>
        <taxon>Eukaryota</taxon>
        <taxon>Metazoa</taxon>
        <taxon>Ecdysozoa</taxon>
        <taxon>Nematoda</taxon>
        <taxon>Chromadorea</taxon>
        <taxon>Rhabditida</taxon>
        <taxon>Rhabditina</taxon>
        <taxon>Rhabditomorpha</taxon>
        <taxon>Rhabditoidea</taxon>
        <taxon>Rhabditidae</taxon>
        <taxon>Peloderinae</taxon>
        <taxon>Caenorhabditis</taxon>
    </lineage>
</organism>
<feature type="region of interest" description="Disordered" evidence="10">
    <location>
        <begin position="187"/>
        <end position="290"/>
    </location>
</feature>
<dbReference type="GO" id="GO:0016339">
    <property type="term" value="P:calcium-dependent cell-cell adhesion via plasma membrane cell adhesion molecules"/>
    <property type="evidence" value="ECO:0007669"/>
    <property type="project" value="TreeGrafter"/>
</dbReference>
<dbReference type="SMART" id="SM00112">
    <property type="entry name" value="CA"/>
    <property type="match status" value="3"/>
</dbReference>
<evidence type="ECO:0000256" key="12">
    <source>
        <dbReference type="SAM" id="SignalP"/>
    </source>
</evidence>
<dbReference type="PROSITE" id="PS00232">
    <property type="entry name" value="CADHERIN_1"/>
    <property type="match status" value="1"/>
</dbReference>
<feature type="compositionally biased region" description="Low complexity" evidence="10">
    <location>
        <begin position="187"/>
        <end position="229"/>
    </location>
</feature>
<dbReference type="PRINTS" id="PR00205">
    <property type="entry name" value="CADHERIN"/>
</dbReference>
<dbReference type="GO" id="GO:0007156">
    <property type="term" value="P:homophilic cell adhesion via plasma membrane adhesion molecules"/>
    <property type="evidence" value="ECO:0007669"/>
    <property type="project" value="InterPro"/>
</dbReference>
<feature type="compositionally biased region" description="Polar residues" evidence="10">
    <location>
        <begin position="336"/>
        <end position="361"/>
    </location>
</feature>
<dbReference type="InterPro" id="IPR020894">
    <property type="entry name" value="Cadherin_CS"/>
</dbReference>
<dbReference type="Proteomes" id="UP001152747">
    <property type="component" value="Unassembled WGS sequence"/>
</dbReference>
<sequence length="2119" mass="236472">MLLKLLYLFYILFLCSISGAQKNEGSSEVEGDRSSVPDKFDQPSYGFMLPEGFNENSTLLAVVDFITQKNHATPKIAVNFDELNWFDIGGVQKTKADNADVYSATVILKAGSDVKVDRTDQGIYKFVVEAQLGDNVLATTNVVVEVLALAPTTKRVRTTEDPIEISNVELSPAENDDDLVLGVGTEVSTTTSEASEQSTDASTTTSEPTVAVEVTKTSETTSESTPEQSDITESEELTETSSEPTVSVEVTTTSEASSESTSEPTETSDESTTSEISSESTIDSASTIEPTVAVEVATTSDESTTSEVSMAAEVITTPTPLENDPELLTNIPDEASGTQESPTPASDDSLEASATQPSEIESSGELLTDESPIESPITILPLLNHIESVDLEIEVQGNPKVLDSRAGSQIRGLTIVPKSGARSTVTFSIEPEGLEIRPKVLRTGEVSGIFINENFNATRKSYEIVGKLGNGAVVRQPLNLEVEKSQSSDKIYELKEYEFAVLESAENGRTIGRIDENDMKIIGDSAKRFSLVGNSIILTCSEFENEKCLENSGPRKVYSLMLLPNNGTLAPIQVTIKVQQKPGHLRTSDDVLRISDNRIIIPFVILTDVEPRISGTASRFLGLRKTLDMYQVQVMNSAASGKYELEIHTENDNASKKIVPVFVENSQSHAHFRKPKYSAKIDSSKITEGKRITQVELEGVPIDEAKIIILSGNPGWVTVEGYGGRVKVNSFDGEVYQGKYTLRIGAIDKKTLMILTETELEIEVVNGKMKKEVEEEVTAKLLETTFDRETFVENFKIPLESPDFVLLSEDSFAINEIGKREIYEPMNIKINKNTVEIRKIKGLRIISFNLINKNTKPIVLIRLISTPAYLEKQEKLRAKPIYPKELMEVDMPEEIGEGRIVGVFPAVIPTTNQRTRSRIEGAMREAFNFNEETGELRIKKVIDYESLPVQQRSFDLKLISGEKGYESEGILRIHVVDIDDNTPLITREQINTVSLPEDLPGGAKIAEFDVTDPDGSRSFEVHLEGRGSEQYFANITNAGLLSIFLAQNGKLDREARDSNALIVRVEDMSGNSDRVIIPIQILDVNDNAPRFSRKMYEVEAVENWPKGVVLEKIQATDPDLGPSGNIHFSLEGSPPNLLSINETSGLLTISGDLMGLSRAEPYAIRIIAQDSGSPALNSSAVLNLRVRSKDELMSQPIVEFVNLENRFEVEENIPDSQKIAKIEARVKGSREDGISLEYTLKDLISAQESFQIDKTSGEIFATRPIDYEATQDYTVSWERVLISKSTYDLADKRNNVICFLFIFDRTFSSLFLLCLFLCGGGQRSKEMGKLEKIGRSILKKINNTTRRRALTPQQNPHQTSSDEETENQKNQRKKTSSMPDVSYVHNFTVNTEPPVPIIRIPPPQQSSPRSNTTTSDGGYTTDDTLNVEIKSDSQGYYSASSLSPTLEVPKRYEKYPRINVSSKSHSDLLRAIEVPIILPDPSKSVSNLASLEPSDPIERFLKRSIYKTKMITTVFEAKNGGFEEIYEDVCDEIDRWFETKNMMAVACEMHWSVPKEKRSRQLECKLKEKLLSALRENNKRLLYMRGMGRGKTPIKLAESKTVENITRDKPTDSVRGIYQRSYTRLLPYLHKETPEWHSQYWTLKDMQHLEEEQNNNNNLQQPEPQHFLFDERDPDVLENTSLISLNIIGLSILGNSRDFQLLVTATNPADPTQTASTIIHLDILNLEDNSPEFPKSATRVFKVPSNTSKSTAIGRIVAYDADKKPIFYYIIPSCGSEMAANFTIDHEFGEIVYHPQKPTTEVSGRVEICILADSRENVDLVDVFYDSTAKNMQKITVEVHSDENKVDVEKEIVVEAQKIAQVGDSLQNIEIPIDFNSQAQDFELETINFVPANYELGRDMISPEGSVELNKNTGELAATPRILDAPQGIYIAQLKNERGIRELHHIRDDRKLKYVLAMERNEFGANMEKLKRQLREALKSMDVYFSEPLRDSKNSSYTSVCFYITKDNAILEDKQMSALLSNTNQYIDKIHHIFKVVNVDQCTQAKPLQISNDIPLNTLILISIVAVLILILVALVGYICCVARYRRSLEEKLKTPYYKSPGSQSYAPTSTSSHTIGYY</sequence>